<gene>
    <name evidence="2" type="ORF">CVU82_01980</name>
</gene>
<feature type="transmembrane region" description="Helical" evidence="1">
    <location>
        <begin position="185"/>
        <end position="206"/>
    </location>
</feature>
<feature type="transmembrane region" description="Helical" evidence="1">
    <location>
        <begin position="54"/>
        <end position="71"/>
    </location>
</feature>
<dbReference type="InterPro" id="IPR008875">
    <property type="entry name" value="TraX"/>
</dbReference>
<evidence type="ECO:0000313" key="3">
    <source>
        <dbReference type="Proteomes" id="UP000233517"/>
    </source>
</evidence>
<reference evidence="2 3" key="1">
    <citation type="journal article" date="2017" name="ISME J.">
        <title>Potential for microbial H2 and metal transformations associated with novel bacteria and archaea in deep terrestrial subsurface sediments.</title>
        <authorList>
            <person name="Hernsdorf A.W."/>
            <person name="Amano Y."/>
            <person name="Miyakawa K."/>
            <person name="Ise K."/>
            <person name="Suzuki Y."/>
            <person name="Anantharaman K."/>
            <person name="Probst A."/>
            <person name="Burstein D."/>
            <person name="Thomas B.C."/>
            <person name="Banfield J.F."/>
        </authorList>
    </citation>
    <scope>NUCLEOTIDE SEQUENCE [LARGE SCALE GENOMIC DNA]</scope>
    <source>
        <strain evidence="2">HGW-Falkowbacteria-1</strain>
    </source>
</reference>
<name>A0A2N2E9C9_9BACT</name>
<feature type="transmembrane region" description="Helical" evidence="1">
    <location>
        <begin position="106"/>
        <end position="135"/>
    </location>
</feature>
<keyword evidence="1" id="KW-0812">Transmembrane</keyword>
<keyword evidence="1" id="KW-1133">Transmembrane helix</keyword>
<comment type="caution">
    <text evidence="2">The sequence shown here is derived from an EMBL/GenBank/DDBJ whole genome shotgun (WGS) entry which is preliminary data.</text>
</comment>
<dbReference type="Proteomes" id="UP000233517">
    <property type="component" value="Unassembled WGS sequence"/>
</dbReference>
<evidence type="ECO:0000256" key="1">
    <source>
        <dbReference type="SAM" id="Phobius"/>
    </source>
</evidence>
<evidence type="ECO:0008006" key="4">
    <source>
        <dbReference type="Google" id="ProtNLM"/>
    </source>
</evidence>
<keyword evidence="1" id="KW-0472">Membrane</keyword>
<sequence length="207" mass="24400">MLKILAIVTMLIDHLGFTFFPDFLIFRIIGRLALPLFAWGVAIGYTRTRDVKKYGQRLLVLAIISQPIFYLAISESYLNICFTLFLGLLAIYFYDRIFKNYLNLLFLILSIASAYVLNVEYGVYGVLMILLFFIFRKNFLMIPGQSILVFIFALLNPNSIFQIFSIPAFFIIYYFQKYDFRINRLLQYSFYPAHLLVLYLLSLLFWP</sequence>
<dbReference type="EMBL" id="PHAI01000002">
    <property type="protein sequence ID" value="PKM91344.1"/>
    <property type="molecule type" value="Genomic_DNA"/>
</dbReference>
<feature type="transmembrane region" description="Helical" evidence="1">
    <location>
        <begin position="24"/>
        <end position="42"/>
    </location>
</feature>
<dbReference type="AlphaFoldDB" id="A0A2N2E9C9"/>
<accession>A0A2N2E9C9</accession>
<dbReference type="Pfam" id="PF05857">
    <property type="entry name" value="TraX"/>
    <property type="match status" value="1"/>
</dbReference>
<protein>
    <recommendedName>
        <fullName evidence="4">Conjugal transfer protein TraX</fullName>
    </recommendedName>
</protein>
<organism evidence="2 3">
    <name type="scientific">Candidatus Falkowbacteria bacterium HGW-Falkowbacteria-1</name>
    <dbReference type="NCBI Taxonomy" id="2013768"/>
    <lineage>
        <taxon>Bacteria</taxon>
        <taxon>Candidatus Falkowiibacteriota</taxon>
    </lineage>
</organism>
<feature type="transmembrane region" description="Helical" evidence="1">
    <location>
        <begin position="77"/>
        <end position="94"/>
    </location>
</feature>
<evidence type="ECO:0000313" key="2">
    <source>
        <dbReference type="EMBL" id="PKM91344.1"/>
    </source>
</evidence>
<proteinExistence type="predicted"/>
<feature type="transmembrane region" description="Helical" evidence="1">
    <location>
        <begin position="147"/>
        <end position="173"/>
    </location>
</feature>